<organism evidence="3 4">
    <name type="scientific">Tenggerimyces flavus</name>
    <dbReference type="NCBI Taxonomy" id="1708749"/>
    <lineage>
        <taxon>Bacteria</taxon>
        <taxon>Bacillati</taxon>
        <taxon>Actinomycetota</taxon>
        <taxon>Actinomycetes</taxon>
        <taxon>Propionibacteriales</taxon>
        <taxon>Nocardioidaceae</taxon>
        <taxon>Tenggerimyces</taxon>
    </lineage>
</organism>
<dbReference type="Pfam" id="PF08327">
    <property type="entry name" value="AHSA1"/>
    <property type="match status" value="1"/>
</dbReference>
<evidence type="ECO:0000313" key="4">
    <source>
        <dbReference type="Proteomes" id="UP001595699"/>
    </source>
</evidence>
<reference evidence="4" key="1">
    <citation type="journal article" date="2019" name="Int. J. Syst. Evol. Microbiol.">
        <title>The Global Catalogue of Microorganisms (GCM) 10K type strain sequencing project: providing services to taxonomists for standard genome sequencing and annotation.</title>
        <authorList>
            <consortium name="The Broad Institute Genomics Platform"/>
            <consortium name="The Broad Institute Genome Sequencing Center for Infectious Disease"/>
            <person name="Wu L."/>
            <person name="Ma J."/>
        </authorList>
    </citation>
    <scope>NUCLEOTIDE SEQUENCE [LARGE SCALE GENOMIC DNA]</scope>
    <source>
        <strain evidence="4">CGMCC 4.7241</strain>
    </source>
</reference>
<dbReference type="RefSeq" id="WP_205113706.1">
    <property type="nucleotide sequence ID" value="NZ_JAFBCM010000001.1"/>
</dbReference>
<dbReference type="InterPro" id="IPR023393">
    <property type="entry name" value="START-like_dom_sf"/>
</dbReference>
<protein>
    <submittedName>
        <fullName evidence="3">SRPBCC domain-containing protein</fullName>
    </submittedName>
</protein>
<dbReference type="InterPro" id="IPR013538">
    <property type="entry name" value="ASHA1/2-like_C"/>
</dbReference>
<feature type="domain" description="Activator of Hsp90 ATPase homologue 1/2-like C-terminal" evidence="2">
    <location>
        <begin position="19"/>
        <end position="133"/>
    </location>
</feature>
<dbReference type="SUPFAM" id="SSF55961">
    <property type="entry name" value="Bet v1-like"/>
    <property type="match status" value="1"/>
</dbReference>
<accession>A0ABV7YET3</accession>
<evidence type="ECO:0000313" key="3">
    <source>
        <dbReference type="EMBL" id="MFC3762854.1"/>
    </source>
</evidence>
<gene>
    <name evidence="3" type="ORF">ACFOUW_18580</name>
</gene>
<evidence type="ECO:0000256" key="1">
    <source>
        <dbReference type="ARBA" id="ARBA00006817"/>
    </source>
</evidence>
<comment type="similarity">
    <text evidence="1">Belongs to the AHA1 family.</text>
</comment>
<keyword evidence="4" id="KW-1185">Reference proteome</keyword>
<name>A0ABV7YET3_9ACTN</name>
<sequence length="161" mass="17311">MTDRAQTHATFVLEREYPVPVDRVWAAFADPEVKRKWFGSDAFDCVERSDDFRVGGVVIDDGRHGNGGPLSRYHATYTDITPNERIVYTYDMWLDGAHASTSIATIVLAPTDDGAPGTRLTFTEQGVHLDGVHGPGPDAAAGREAGIAGQLDAIGKLLANG</sequence>
<proteinExistence type="inferred from homology"/>
<dbReference type="Gene3D" id="3.30.530.20">
    <property type="match status" value="1"/>
</dbReference>
<dbReference type="EMBL" id="JBHRZH010000016">
    <property type="protein sequence ID" value="MFC3762854.1"/>
    <property type="molecule type" value="Genomic_DNA"/>
</dbReference>
<dbReference type="Proteomes" id="UP001595699">
    <property type="component" value="Unassembled WGS sequence"/>
</dbReference>
<comment type="caution">
    <text evidence="3">The sequence shown here is derived from an EMBL/GenBank/DDBJ whole genome shotgun (WGS) entry which is preliminary data.</text>
</comment>
<evidence type="ECO:0000259" key="2">
    <source>
        <dbReference type="Pfam" id="PF08327"/>
    </source>
</evidence>